<evidence type="ECO:0000313" key="9">
    <source>
        <dbReference type="EMBL" id="KAG2116559.1"/>
    </source>
</evidence>
<comment type="caution">
    <text evidence="9">The sequence shown here is derived from an EMBL/GenBank/DDBJ whole genome shotgun (WGS) entry which is preliminary data.</text>
</comment>
<sequence length="557" mass="62167">MYHVLAAIGSRIYLPSGYFGTVKYFGPIDGTAGLWLGVEWDDSTRGKHDGMKDGKRYFNCRVPHSGSFIRPSSVCYGYPFLQALKNKYVEAVHGTASQEKIVLGSSNGAIEVEAVDLDKIRGKFSNLERLREVSLDNEMVSTGNNPGEILSTCPNVRGLDLSATLVSSWDVVAMITTELHQLERLALNRNRLTPPSSHLPASAWLRLSELQLNGTWISWEEFTSIAILMPQLRMVELGYNGLISLSHAKISTVLGHIEILNFDSNKLEDWQYISEAMKPCASLQRLMLSSNGIERIPPRESHLSHLQGLKVLSLSSNKLHNSRDIDQLYEWCPNLETLSLAKNPLSEVSDVSRSARQQVIAKIPSLRVLDATAISTKERSDSELFYLSFVAKTVPGHDEDKLKEHPQWKTLCMSQCLGSAESLLYSSSLLLCTTEHGRPAESTADRDGRLGRYLIEVKVHQCSEPPEGLFTPGMQGGLIVSTSLRVLSTMKLGLFRLRLMKALGAGKNPRNRHNIYVWLRMGDDTLALLQNDDQELGWWGIENNSHIVVHISRQTES</sequence>
<organism evidence="9 10">
    <name type="scientific">Suillus discolor</name>
    <dbReference type="NCBI Taxonomy" id="1912936"/>
    <lineage>
        <taxon>Eukaryota</taxon>
        <taxon>Fungi</taxon>
        <taxon>Dikarya</taxon>
        <taxon>Basidiomycota</taxon>
        <taxon>Agaricomycotina</taxon>
        <taxon>Agaricomycetes</taxon>
        <taxon>Agaricomycetidae</taxon>
        <taxon>Boletales</taxon>
        <taxon>Suillineae</taxon>
        <taxon>Suillaceae</taxon>
        <taxon>Suillus</taxon>
    </lineage>
</organism>
<evidence type="ECO:0000256" key="6">
    <source>
        <dbReference type="ARBA" id="ARBA00023186"/>
    </source>
</evidence>
<evidence type="ECO:0000256" key="5">
    <source>
        <dbReference type="ARBA" id="ARBA00022737"/>
    </source>
</evidence>
<dbReference type="InterPro" id="IPR001611">
    <property type="entry name" value="Leu-rich_rpt"/>
</dbReference>
<dbReference type="Pfam" id="PF14580">
    <property type="entry name" value="LRR_9"/>
    <property type="match status" value="1"/>
</dbReference>
<evidence type="ECO:0000256" key="3">
    <source>
        <dbReference type="ARBA" id="ARBA00022490"/>
    </source>
</evidence>
<dbReference type="RefSeq" id="XP_041297658.1">
    <property type="nucleotide sequence ID" value="XM_041429328.1"/>
</dbReference>
<evidence type="ECO:0000256" key="7">
    <source>
        <dbReference type="ARBA" id="ARBA00026055"/>
    </source>
</evidence>
<dbReference type="Gene3D" id="2.30.30.190">
    <property type="entry name" value="CAP Gly-rich-like domain"/>
    <property type="match status" value="1"/>
</dbReference>
<dbReference type="InterPro" id="IPR000938">
    <property type="entry name" value="CAP-Gly_domain"/>
</dbReference>
<protein>
    <recommendedName>
        <fullName evidence="8">CAP-Gly domain-containing protein</fullName>
    </recommendedName>
</protein>
<dbReference type="SUPFAM" id="SSF74924">
    <property type="entry name" value="Cap-Gly domain"/>
    <property type="match status" value="1"/>
</dbReference>
<keyword evidence="10" id="KW-1185">Reference proteome</keyword>
<dbReference type="FunFam" id="2.30.30.190:FF:000016">
    <property type="entry name" value="Tubulin-folding cofactor E"/>
    <property type="match status" value="1"/>
</dbReference>
<keyword evidence="6" id="KW-0143">Chaperone</keyword>
<dbReference type="Pfam" id="PF01302">
    <property type="entry name" value="CAP_GLY"/>
    <property type="match status" value="1"/>
</dbReference>
<dbReference type="PROSITE" id="PS50245">
    <property type="entry name" value="CAP_GLY_2"/>
    <property type="match status" value="1"/>
</dbReference>
<gene>
    <name evidence="9" type="ORF">F5147DRAFT_349037</name>
</gene>
<feature type="domain" description="CAP-Gly" evidence="8">
    <location>
        <begin position="26"/>
        <end position="70"/>
    </location>
</feature>
<keyword evidence="3" id="KW-0963">Cytoplasm</keyword>
<dbReference type="GO" id="GO:0007010">
    <property type="term" value="P:cytoskeleton organization"/>
    <property type="evidence" value="ECO:0007669"/>
    <property type="project" value="TreeGrafter"/>
</dbReference>
<dbReference type="PANTHER" id="PTHR18849:SF0">
    <property type="entry name" value="CILIA- AND FLAGELLA-ASSOCIATED PROTEIN 410-RELATED"/>
    <property type="match status" value="1"/>
</dbReference>
<dbReference type="Proteomes" id="UP000823399">
    <property type="component" value="Unassembled WGS sequence"/>
</dbReference>
<evidence type="ECO:0000259" key="8">
    <source>
        <dbReference type="PROSITE" id="PS50245"/>
    </source>
</evidence>
<keyword evidence="4" id="KW-0433">Leucine-rich repeat</keyword>
<dbReference type="EMBL" id="JABBWM010000006">
    <property type="protein sequence ID" value="KAG2116559.1"/>
    <property type="molecule type" value="Genomic_DNA"/>
</dbReference>
<dbReference type="InterPro" id="IPR003591">
    <property type="entry name" value="Leu-rich_rpt_typical-subtyp"/>
</dbReference>
<evidence type="ECO:0000256" key="1">
    <source>
        <dbReference type="ARBA" id="ARBA00004496"/>
    </source>
</evidence>
<proteinExistence type="inferred from homology"/>
<dbReference type="InterPro" id="IPR036859">
    <property type="entry name" value="CAP-Gly_dom_sf"/>
</dbReference>
<dbReference type="SMART" id="SM00369">
    <property type="entry name" value="LRR_TYP"/>
    <property type="match status" value="4"/>
</dbReference>
<keyword evidence="5" id="KW-0677">Repeat</keyword>
<dbReference type="GeneID" id="64691587"/>
<dbReference type="SMART" id="SM01052">
    <property type="entry name" value="CAP_GLY"/>
    <property type="match status" value="1"/>
</dbReference>
<name>A0A9P7JZ60_9AGAM</name>
<dbReference type="Gene3D" id="3.80.10.10">
    <property type="entry name" value="Ribonuclease Inhibitor"/>
    <property type="match status" value="2"/>
</dbReference>
<comment type="subunit">
    <text evidence="7">Supercomplex made of cofactors A to E. Cofactors A and D function by capturing and stabilizing tubulin in a quasi-native conformation. Cofactor E binds to the cofactor D-tubulin complex; interaction with cofactor C then causes the release of tubulin polypeptides that are committed to the native state.</text>
</comment>
<dbReference type="GO" id="GO:0005737">
    <property type="term" value="C:cytoplasm"/>
    <property type="evidence" value="ECO:0007669"/>
    <property type="project" value="UniProtKB-SubCell"/>
</dbReference>
<dbReference type="SUPFAM" id="SSF52047">
    <property type="entry name" value="RNI-like"/>
    <property type="match status" value="1"/>
</dbReference>
<reference evidence="9" key="1">
    <citation type="journal article" date="2020" name="New Phytol.">
        <title>Comparative genomics reveals dynamic genome evolution in host specialist ectomycorrhizal fungi.</title>
        <authorList>
            <person name="Lofgren L.A."/>
            <person name="Nguyen N.H."/>
            <person name="Vilgalys R."/>
            <person name="Ruytinx J."/>
            <person name="Liao H.L."/>
            <person name="Branco S."/>
            <person name="Kuo A."/>
            <person name="LaButti K."/>
            <person name="Lipzen A."/>
            <person name="Andreopoulos W."/>
            <person name="Pangilinan J."/>
            <person name="Riley R."/>
            <person name="Hundley H."/>
            <person name="Na H."/>
            <person name="Barry K."/>
            <person name="Grigoriev I.V."/>
            <person name="Stajich J.E."/>
            <person name="Kennedy P.G."/>
        </authorList>
    </citation>
    <scope>NUCLEOTIDE SEQUENCE</scope>
    <source>
        <strain evidence="9">FC423</strain>
    </source>
</reference>
<accession>A0A9P7JZ60</accession>
<dbReference type="PROSITE" id="PS51450">
    <property type="entry name" value="LRR"/>
    <property type="match status" value="2"/>
</dbReference>
<comment type="similarity">
    <text evidence="2">Belongs to the TBCE family.</text>
</comment>
<comment type="subcellular location">
    <subcellularLocation>
        <location evidence="1">Cytoplasm</location>
    </subcellularLocation>
</comment>
<dbReference type="AlphaFoldDB" id="A0A9P7JZ60"/>
<evidence type="ECO:0000256" key="2">
    <source>
        <dbReference type="ARBA" id="ARBA00006286"/>
    </source>
</evidence>
<evidence type="ECO:0000256" key="4">
    <source>
        <dbReference type="ARBA" id="ARBA00022614"/>
    </source>
</evidence>
<dbReference type="PANTHER" id="PTHR18849">
    <property type="entry name" value="LEUCINE RICH REPEAT PROTEIN"/>
    <property type="match status" value="1"/>
</dbReference>
<evidence type="ECO:0000313" key="10">
    <source>
        <dbReference type="Proteomes" id="UP000823399"/>
    </source>
</evidence>
<dbReference type="OrthoDB" id="5273213at2759"/>
<dbReference type="InterPro" id="IPR032675">
    <property type="entry name" value="LRR_dom_sf"/>
</dbReference>